<evidence type="ECO:0000313" key="4">
    <source>
        <dbReference type="Proteomes" id="UP000192656"/>
    </source>
</evidence>
<dbReference type="AlphaFoldDB" id="A0A1W1ZSJ8"/>
<keyword evidence="1" id="KW-0732">Signal</keyword>
<organism evidence="3 4">
    <name type="scientific">Fulvimarina manganoxydans</name>
    <dbReference type="NCBI Taxonomy" id="937218"/>
    <lineage>
        <taxon>Bacteria</taxon>
        <taxon>Pseudomonadati</taxon>
        <taxon>Pseudomonadota</taxon>
        <taxon>Alphaproteobacteria</taxon>
        <taxon>Hyphomicrobiales</taxon>
        <taxon>Aurantimonadaceae</taxon>
        <taxon>Fulvimarina</taxon>
    </lineage>
</organism>
<keyword evidence="4" id="KW-1185">Reference proteome</keyword>
<accession>A0A1W1ZSJ8</accession>
<sequence>MKRFVTTTTLIALLGAPSASAQQSYVDVADDARVAVLNISVENLDDKDVYDVGGREIGEVEVVLGSDERTPTAIVIDFNDHIVEHDRIVQIADTALESDRLVIRLDQEALQELERYDERSQRGLASSLNQACFGLLEKKKGRTTWRPFF</sequence>
<evidence type="ECO:0000256" key="1">
    <source>
        <dbReference type="SAM" id="SignalP"/>
    </source>
</evidence>
<gene>
    <name evidence="3" type="ORF">SAMN06297251_10393</name>
</gene>
<protein>
    <recommendedName>
        <fullName evidence="2">PRC-barrel domain-containing protein</fullName>
    </recommendedName>
</protein>
<dbReference type="RefSeq" id="WP_084408923.1">
    <property type="nucleotide sequence ID" value="NZ_FWXR01000003.1"/>
</dbReference>
<evidence type="ECO:0000313" key="3">
    <source>
        <dbReference type="EMBL" id="SMC51346.1"/>
    </source>
</evidence>
<dbReference type="Gene3D" id="2.30.30.240">
    <property type="entry name" value="PRC-barrel domain"/>
    <property type="match status" value="1"/>
</dbReference>
<reference evidence="3 4" key="1">
    <citation type="submission" date="2017-04" db="EMBL/GenBank/DDBJ databases">
        <authorList>
            <person name="Afonso C.L."/>
            <person name="Miller P.J."/>
            <person name="Scott M.A."/>
            <person name="Spackman E."/>
            <person name="Goraichik I."/>
            <person name="Dimitrov K.M."/>
            <person name="Suarez D.L."/>
            <person name="Swayne D.E."/>
        </authorList>
    </citation>
    <scope>NUCLEOTIDE SEQUENCE [LARGE SCALE GENOMIC DNA]</scope>
    <source>
        <strain evidence="3 4">CGMCC 1.10972</strain>
    </source>
</reference>
<dbReference type="InterPro" id="IPR027275">
    <property type="entry name" value="PRC-brl_dom"/>
</dbReference>
<feature type="signal peptide" evidence="1">
    <location>
        <begin position="1"/>
        <end position="21"/>
    </location>
</feature>
<feature type="chain" id="PRO_5012258358" description="PRC-barrel domain-containing protein" evidence="1">
    <location>
        <begin position="22"/>
        <end position="149"/>
    </location>
</feature>
<dbReference type="Pfam" id="PF05239">
    <property type="entry name" value="PRC"/>
    <property type="match status" value="1"/>
</dbReference>
<evidence type="ECO:0000259" key="2">
    <source>
        <dbReference type="Pfam" id="PF05239"/>
    </source>
</evidence>
<feature type="domain" description="PRC-barrel" evidence="2">
    <location>
        <begin position="40"/>
        <end position="108"/>
    </location>
</feature>
<name>A0A1W1ZSJ8_9HYPH</name>
<dbReference type="Proteomes" id="UP000192656">
    <property type="component" value="Unassembled WGS sequence"/>
</dbReference>
<dbReference type="EMBL" id="FWXR01000003">
    <property type="protein sequence ID" value="SMC51346.1"/>
    <property type="molecule type" value="Genomic_DNA"/>
</dbReference>
<proteinExistence type="predicted"/>